<evidence type="ECO:0000313" key="1">
    <source>
        <dbReference type="EMBL" id="MPC90536.1"/>
    </source>
</evidence>
<protein>
    <submittedName>
        <fullName evidence="1">Uncharacterized protein</fullName>
    </submittedName>
</protein>
<sequence length="158" mass="17396">MSGSHARRSSGQQLREELYVVPAARLYSHREERCWGCCMSGCRQCQPRGVTCISSSSTVSGAVLSDYGQDASLTRRQHKAITPPNNTSNVASAAHPFSRSTPLRVSTWRLVLNATQLHCHTHNLLCLMHSHNTCFVAPYGAALKFFLRQSVPSLSVPL</sequence>
<proteinExistence type="predicted"/>
<dbReference type="AlphaFoldDB" id="A0A5B7J948"/>
<gene>
    <name evidence="1" type="ORF">E2C01_085527</name>
</gene>
<name>A0A5B7J948_PORTR</name>
<accession>A0A5B7J948</accession>
<organism evidence="1 2">
    <name type="scientific">Portunus trituberculatus</name>
    <name type="common">Swimming crab</name>
    <name type="synonym">Neptunus trituberculatus</name>
    <dbReference type="NCBI Taxonomy" id="210409"/>
    <lineage>
        <taxon>Eukaryota</taxon>
        <taxon>Metazoa</taxon>
        <taxon>Ecdysozoa</taxon>
        <taxon>Arthropoda</taxon>
        <taxon>Crustacea</taxon>
        <taxon>Multicrustacea</taxon>
        <taxon>Malacostraca</taxon>
        <taxon>Eumalacostraca</taxon>
        <taxon>Eucarida</taxon>
        <taxon>Decapoda</taxon>
        <taxon>Pleocyemata</taxon>
        <taxon>Brachyura</taxon>
        <taxon>Eubrachyura</taxon>
        <taxon>Portunoidea</taxon>
        <taxon>Portunidae</taxon>
        <taxon>Portuninae</taxon>
        <taxon>Portunus</taxon>
    </lineage>
</organism>
<keyword evidence="2" id="KW-1185">Reference proteome</keyword>
<evidence type="ECO:0000313" key="2">
    <source>
        <dbReference type="Proteomes" id="UP000324222"/>
    </source>
</evidence>
<dbReference type="Proteomes" id="UP000324222">
    <property type="component" value="Unassembled WGS sequence"/>
</dbReference>
<reference evidence="1 2" key="1">
    <citation type="submission" date="2019-05" db="EMBL/GenBank/DDBJ databases">
        <title>Another draft genome of Portunus trituberculatus and its Hox gene families provides insights of decapod evolution.</title>
        <authorList>
            <person name="Jeong J.-H."/>
            <person name="Song I."/>
            <person name="Kim S."/>
            <person name="Choi T."/>
            <person name="Kim D."/>
            <person name="Ryu S."/>
            <person name="Kim W."/>
        </authorList>
    </citation>
    <scope>NUCLEOTIDE SEQUENCE [LARGE SCALE GENOMIC DNA]</scope>
    <source>
        <tissue evidence="1">Muscle</tissue>
    </source>
</reference>
<dbReference type="EMBL" id="VSRR010084716">
    <property type="protein sequence ID" value="MPC90536.1"/>
    <property type="molecule type" value="Genomic_DNA"/>
</dbReference>
<comment type="caution">
    <text evidence="1">The sequence shown here is derived from an EMBL/GenBank/DDBJ whole genome shotgun (WGS) entry which is preliminary data.</text>
</comment>